<dbReference type="AlphaFoldDB" id="A0A1F8CTA7"/>
<dbReference type="GO" id="GO:0016837">
    <property type="term" value="F:carbon-oxygen lyase activity, acting on polysaccharides"/>
    <property type="evidence" value="ECO:0007669"/>
    <property type="project" value="TreeGrafter"/>
</dbReference>
<evidence type="ECO:0000256" key="3">
    <source>
        <dbReference type="ARBA" id="ARBA00022729"/>
    </source>
</evidence>
<dbReference type="Gene3D" id="2.160.20.10">
    <property type="entry name" value="Single-stranded right-handed beta-helix, Pectin lyase-like"/>
    <property type="match status" value="2"/>
</dbReference>
<evidence type="ECO:0000256" key="2">
    <source>
        <dbReference type="ARBA" id="ARBA00022525"/>
    </source>
</evidence>
<dbReference type="NCBIfam" id="NF041518">
    <property type="entry name" value="choice_anch_Q"/>
    <property type="match status" value="1"/>
</dbReference>
<comment type="subcellular location">
    <subcellularLocation>
        <location evidence="1">Secreted</location>
    </subcellularLocation>
</comment>
<keyword evidence="3" id="KW-0732">Signal</keyword>
<evidence type="ECO:0000313" key="6">
    <source>
        <dbReference type="Proteomes" id="UP000178999"/>
    </source>
</evidence>
<dbReference type="Proteomes" id="UP000178999">
    <property type="component" value="Unassembled WGS sequence"/>
</dbReference>
<dbReference type="GO" id="GO:0005576">
    <property type="term" value="C:extracellular region"/>
    <property type="evidence" value="ECO:0007669"/>
    <property type="project" value="UniProtKB-SubCell"/>
</dbReference>
<evidence type="ECO:0000256" key="4">
    <source>
        <dbReference type="SAM" id="MobiDB-lite"/>
    </source>
</evidence>
<sequence length="580" mass="63126">MRNILLGILVVWVFIMVSATEALARDYYIDGNNGNNSNNGSIDAPWKTVQKAATAMVAGDTANIKGNITYTESITVAQNGTAGSRIIYQAWPGTGTPTLSCAGTGNYLFKNFLKSYVTLSGLKLYCNIGKTIDSGIATGIIIKNNIFIGTDTAIVSLLNTSLKIYNNVFYSQDVGIQTLSDNSIDIKNNIFINGTTAISKSAGTVVIGNNLFYNNSTSNCSGCTLDATNTTSQDPLLFDISQNDFRLKFGSPAIDAGVNDASVTTDIAGAGRPKGESTDIGVYEYFDYALDLMSFSESSNNQAPLFSFRPRVGITTGYFSFKVELDPGKNRTFSEGFIPNTSPDTTTSNYSFKNTDQVSVNYIDWHDSETTNNKIEVLFKDIIQAGRGLTEGRHTWKVTMTDRANDSTTSTHDFLVDLTPPTISSLTIINPLNQKAFSVPSGGSGKRVYILDITNRLPTLWVKFTDPKSGSTRTNDNNTKDSFPEGAAGLNSLNLTVNRLTGENTNQCTQTDFTLQQEIPVSLTQNQTEVTLKPKFPLVNGTYQLTLTTDDKAGNKTIYPSFYLTLSTPTQCLYVNQSRI</sequence>
<evidence type="ECO:0008006" key="7">
    <source>
        <dbReference type="Google" id="ProtNLM"/>
    </source>
</evidence>
<dbReference type="SUPFAM" id="SSF51126">
    <property type="entry name" value="Pectin lyase-like"/>
    <property type="match status" value="1"/>
</dbReference>
<name>A0A1F8CTA7_9BACT</name>
<dbReference type="EMBL" id="MGHY01000011">
    <property type="protein sequence ID" value="OGM79583.1"/>
    <property type="molecule type" value="Genomic_DNA"/>
</dbReference>
<comment type="caution">
    <text evidence="5">The sequence shown here is derived from an EMBL/GenBank/DDBJ whole genome shotgun (WGS) entry which is preliminary data.</text>
</comment>
<keyword evidence="2" id="KW-0964">Secreted</keyword>
<accession>A0A1F8CTA7</accession>
<dbReference type="InterPro" id="IPR059226">
    <property type="entry name" value="Choice_anch_Q_dom"/>
</dbReference>
<organism evidence="5 6">
    <name type="scientific">Candidatus Woesebacteria bacterium RIFOXYB1_FULL_38_16</name>
    <dbReference type="NCBI Taxonomy" id="1802538"/>
    <lineage>
        <taxon>Bacteria</taxon>
        <taxon>Candidatus Woeseibacteriota</taxon>
    </lineage>
</organism>
<dbReference type="InterPro" id="IPR011050">
    <property type="entry name" value="Pectin_lyase_fold/virulence"/>
</dbReference>
<evidence type="ECO:0000256" key="1">
    <source>
        <dbReference type="ARBA" id="ARBA00004613"/>
    </source>
</evidence>
<dbReference type="STRING" id="1802538.A2382_02440"/>
<dbReference type="PANTHER" id="PTHR40088:SF2">
    <property type="entry name" value="SECRETED SUGAR HYDROLASE"/>
    <property type="match status" value="1"/>
</dbReference>
<dbReference type="PANTHER" id="PTHR40088">
    <property type="entry name" value="PECTATE LYASE (EUROFUNG)"/>
    <property type="match status" value="1"/>
</dbReference>
<dbReference type="InterPro" id="IPR052052">
    <property type="entry name" value="Polysaccharide_Lyase_9"/>
</dbReference>
<feature type="region of interest" description="Disordered" evidence="4">
    <location>
        <begin position="468"/>
        <end position="487"/>
    </location>
</feature>
<feature type="compositionally biased region" description="Polar residues" evidence="4">
    <location>
        <begin position="468"/>
        <end position="477"/>
    </location>
</feature>
<proteinExistence type="predicted"/>
<dbReference type="InterPro" id="IPR012334">
    <property type="entry name" value="Pectin_lyas_fold"/>
</dbReference>
<protein>
    <recommendedName>
        <fullName evidence="7">Right handed beta helix domain-containing protein</fullName>
    </recommendedName>
</protein>
<gene>
    <name evidence="5" type="ORF">A2382_02440</name>
</gene>
<reference evidence="5 6" key="1">
    <citation type="journal article" date="2016" name="Nat. Commun.">
        <title>Thousands of microbial genomes shed light on interconnected biogeochemical processes in an aquifer system.</title>
        <authorList>
            <person name="Anantharaman K."/>
            <person name="Brown C.T."/>
            <person name="Hug L.A."/>
            <person name="Sharon I."/>
            <person name="Castelle C.J."/>
            <person name="Probst A.J."/>
            <person name="Thomas B.C."/>
            <person name="Singh A."/>
            <person name="Wilkins M.J."/>
            <person name="Karaoz U."/>
            <person name="Brodie E.L."/>
            <person name="Williams K.H."/>
            <person name="Hubbard S.S."/>
            <person name="Banfield J.F."/>
        </authorList>
    </citation>
    <scope>NUCLEOTIDE SEQUENCE [LARGE SCALE GENOMIC DNA]</scope>
</reference>
<evidence type="ECO:0000313" key="5">
    <source>
        <dbReference type="EMBL" id="OGM79583.1"/>
    </source>
</evidence>